<dbReference type="GO" id="GO:0046872">
    <property type="term" value="F:metal ion binding"/>
    <property type="evidence" value="ECO:0007669"/>
    <property type="project" value="UniProtKB-KW"/>
</dbReference>
<gene>
    <name evidence="12" type="ORF">AAHA92_28195</name>
</gene>
<comment type="caution">
    <text evidence="12">The sequence shown here is derived from an EMBL/GenBank/DDBJ whole genome shotgun (WGS) entry which is preliminary data.</text>
</comment>
<keyword evidence="13" id="KW-1185">Reference proteome</keyword>
<comment type="similarity">
    <text evidence="3">Belongs to the cytochrome P450 family.</text>
</comment>
<comment type="subcellular location">
    <subcellularLocation>
        <location evidence="2">Membrane</location>
        <topology evidence="2">Single-pass membrane protein</topology>
    </subcellularLocation>
</comment>
<keyword evidence="7" id="KW-1133">Transmembrane helix</keyword>
<dbReference type="PANTHER" id="PTHR47955">
    <property type="entry name" value="CYTOCHROME P450 FAMILY 71 PROTEIN"/>
    <property type="match status" value="1"/>
</dbReference>
<evidence type="ECO:0000256" key="11">
    <source>
        <dbReference type="ARBA" id="ARBA00023136"/>
    </source>
</evidence>
<evidence type="ECO:0000256" key="8">
    <source>
        <dbReference type="ARBA" id="ARBA00023002"/>
    </source>
</evidence>
<keyword evidence="6" id="KW-0479">Metal-binding</keyword>
<evidence type="ECO:0000256" key="10">
    <source>
        <dbReference type="ARBA" id="ARBA00023033"/>
    </source>
</evidence>
<dbReference type="GO" id="GO:0016020">
    <property type="term" value="C:membrane"/>
    <property type="evidence" value="ECO:0007669"/>
    <property type="project" value="UniProtKB-SubCell"/>
</dbReference>
<organism evidence="12 13">
    <name type="scientific">Salvia divinorum</name>
    <name type="common">Maria pastora</name>
    <name type="synonym">Diviner's sage</name>
    <dbReference type="NCBI Taxonomy" id="28513"/>
    <lineage>
        <taxon>Eukaryota</taxon>
        <taxon>Viridiplantae</taxon>
        <taxon>Streptophyta</taxon>
        <taxon>Embryophyta</taxon>
        <taxon>Tracheophyta</taxon>
        <taxon>Spermatophyta</taxon>
        <taxon>Magnoliopsida</taxon>
        <taxon>eudicotyledons</taxon>
        <taxon>Gunneridae</taxon>
        <taxon>Pentapetalae</taxon>
        <taxon>asterids</taxon>
        <taxon>lamiids</taxon>
        <taxon>Lamiales</taxon>
        <taxon>Lamiaceae</taxon>
        <taxon>Nepetoideae</taxon>
        <taxon>Mentheae</taxon>
        <taxon>Salviinae</taxon>
        <taxon>Salvia</taxon>
        <taxon>Salvia subgen. Calosphace</taxon>
    </lineage>
</organism>
<dbReference type="InterPro" id="IPR002401">
    <property type="entry name" value="Cyt_P450_E_grp-I"/>
</dbReference>
<evidence type="ECO:0000256" key="5">
    <source>
        <dbReference type="ARBA" id="ARBA00022692"/>
    </source>
</evidence>
<keyword evidence="10" id="KW-0503">Monooxygenase</keyword>
<dbReference type="GO" id="GO:0016114">
    <property type="term" value="P:terpenoid biosynthetic process"/>
    <property type="evidence" value="ECO:0007669"/>
    <property type="project" value="UniProtKB-ARBA"/>
</dbReference>
<dbReference type="PANTHER" id="PTHR47955:SF22">
    <property type="entry name" value="CYTOCHROME P450 83B1-LIKE"/>
    <property type="match status" value="1"/>
</dbReference>
<dbReference type="AlphaFoldDB" id="A0ABD1FUA2"/>
<evidence type="ECO:0000256" key="7">
    <source>
        <dbReference type="ARBA" id="ARBA00022989"/>
    </source>
</evidence>
<evidence type="ECO:0000256" key="9">
    <source>
        <dbReference type="ARBA" id="ARBA00023004"/>
    </source>
</evidence>
<protein>
    <submittedName>
        <fullName evidence="12">Cytochrome P450 71A1-like</fullName>
    </submittedName>
</protein>
<dbReference type="InterPro" id="IPR036396">
    <property type="entry name" value="Cyt_P450_sf"/>
</dbReference>
<proteinExistence type="inferred from homology"/>
<dbReference type="PRINTS" id="PR00463">
    <property type="entry name" value="EP450I"/>
</dbReference>
<evidence type="ECO:0000313" key="13">
    <source>
        <dbReference type="Proteomes" id="UP001567538"/>
    </source>
</evidence>
<keyword evidence="11" id="KW-0472">Membrane</keyword>
<dbReference type="EMBL" id="JBEAFC010000011">
    <property type="protein sequence ID" value="KAL1535417.1"/>
    <property type="molecule type" value="Genomic_DNA"/>
</dbReference>
<accession>A0ABD1FUA2</accession>
<dbReference type="Proteomes" id="UP001567538">
    <property type="component" value="Unassembled WGS sequence"/>
</dbReference>
<name>A0ABD1FUA2_SALDI</name>
<keyword evidence="4" id="KW-0349">Heme</keyword>
<dbReference type="GO" id="GO:0016712">
    <property type="term" value="F:oxidoreductase activity, acting on paired donors, with incorporation or reduction of molecular oxygen, reduced flavin or flavoprotein as one donor, and incorporation of one atom of oxygen"/>
    <property type="evidence" value="ECO:0007669"/>
    <property type="project" value="UniProtKB-ARBA"/>
</dbReference>
<evidence type="ECO:0000256" key="2">
    <source>
        <dbReference type="ARBA" id="ARBA00004167"/>
    </source>
</evidence>
<evidence type="ECO:0000256" key="1">
    <source>
        <dbReference type="ARBA" id="ARBA00001971"/>
    </source>
</evidence>
<evidence type="ECO:0000256" key="3">
    <source>
        <dbReference type="ARBA" id="ARBA00010617"/>
    </source>
</evidence>
<keyword evidence="9" id="KW-0408">Iron</keyword>
<comment type="cofactor">
    <cofactor evidence="1">
        <name>heme</name>
        <dbReference type="ChEBI" id="CHEBI:30413"/>
    </cofactor>
</comment>
<evidence type="ECO:0000256" key="4">
    <source>
        <dbReference type="ARBA" id="ARBA00022617"/>
    </source>
</evidence>
<dbReference type="Gene3D" id="1.10.630.10">
    <property type="entry name" value="Cytochrome P450"/>
    <property type="match status" value="1"/>
</dbReference>
<keyword evidence="8" id="KW-0560">Oxidoreductase</keyword>
<keyword evidence="5" id="KW-0812">Transmembrane</keyword>
<reference evidence="12 13" key="1">
    <citation type="submission" date="2024-06" db="EMBL/GenBank/DDBJ databases">
        <title>A chromosome level genome sequence of Diviner's sage (Salvia divinorum).</title>
        <authorList>
            <person name="Ford S.A."/>
            <person name="Ro D.-K."/>
            <person name="Ness R.W."/>
            <person name="Phillips M.A."/>
        </authorList>
    </citation>
    <scope>NUCLEOTIDE SEQUENCE [LARGE SCALE GENOMIC DNA]</scope>
    <source>
        <strain evidence="12">SAF-2024a</strain>
        <tissue evidence="12">Leaf</tissue>
    </source>
</reference>
<dbReference type="Pfam" id="PF00067">
    <property type="entry name" value="p450"/>
    <property type="match status" value="1"/>
</dbReference>
<evidence type="ECO:0000256" key="6">
    <source>
        <dbReference type="ARBA" id="ARBA00022723"/>
    </source>
</evidence>
<sequence>MILLIFSITLPIIFISYLLHKTLKPPKSPLPPGQRPLPLIGNLHHLAAATTNLHQLSQKYGPIIHMKLGPTPLLVISSPKLAKEVLKNQDSSFCSRPKSLGQQKLSYNNSDIIFSPYNDYWKEMRKITSIHLLSQKRVQSYRPVREEEISRMISKIWSFSHAREAVNLSEMAMALGSSLICRVAFGKECSRGFDELLEEVQAVAAAFYVSDYFPAFGWVDRLTGMLKRLERTCERMNLFYQELIDEHLGRKREETAEEGGDILGLLIELKLEQKLHSFDFGWDNIKAMLLDIFVAGAETSSTTIVWTMTALMKSPNSMKKLQNEIRSLMGKKGKVDEDDLPNSHI</sequence>
<dbReference type="SUPFAM" id="SSF48264">
    <property type="entry name" value="Cytochrome P450"/>
    <property type="match status" value="1"/>
</dbReference>
<evidence type="ECO:0000313" key="12">
    <source>
        <dbReference type="EMBL" id="KAL1535417.1"/>
    </source>
</evidence>
<dbReference type="InterPro" id="IPR001128">
    <property type="entry name" value="Cyt_P450"/>
</dbReference>